<proteinExistence type="predicted"/>
<keyword evidence="2" id="KW-1185">Reference proteome</keyword>
<evidence type="ECO:0000313" key="2">
    <source>
        <dbReference type="Proteomes" id="UP000193040"/>
    </source>
</evidence>
<evidence type="ECO:0000313" key="1">
    <source>
        <dbReference type="EMBL" id="ORJ52618.1"/>
    </source>
</evidence>
<dbReference type="EMBL" id="MZZM01000046">
    <property type="protein sequence ID" value="ORJ52618.1"/>
    <property type="molecule type" value="Genomic_DNA"/>
</dbReference>
<reference evidence="1 2" key="1">
    <citation type="submission" date="2017-03" db="EMBL/GenBank/DDBJ databases">
        <title>Genomic insights into Mycobacterium simiae human colonization.</title>
        <authorList>
            <person name="Steffani J.L."/>
            <person name="Brunck M.E."/>
            <person name="Cruz E."/>
            <person name="Montiel R."/>
            <person name="Barona F."/>
        </authorList>
    </citation>
    <scope>NUCLEOTIDE SEQUENCE [LARGE SCALE GENOMIC DNA]</scope>
    <source>
        <strain evidence="1 2">MsiGto</strain>
    </source>
</reference>
<protein>
    <submittedName>
        <fullName evidence="1">Uncharacterized protein</fullName>
    </submittedName>
</protein>
<accession>A0A1X0XIF0</accession>
<dbReference type="AlphaFoldDB" id="A0A1X0XIF0"/>
<dbReference type="Proteomes" id="UP000193040">
    <property type="component" value="Unassembled WGS sequence"/>
</dbReference>
<name>A0A1X0XIF0_MYCSI</name>
<gene>
    <name evidence="1" type="ORF">B5M45_31010</name>
</gene>
<organism evidence="1 2">
    <name type="scientific">Mycobacterium simiae</name>
    <name type="common">Mycobacterium habana</name>
    <dbReference type="NCBI Taxonomy" id="1784"/>
    <lineage>
        <taxon>Bacteria</taxon>
        <taxon>Bacillati</taxon>
        <taxon>Actinomycetota</taxon>
        <taxon>Actinomycetes</taxon>
        <taxon>Mycobacteriales</taxon>
        <taxon>Mycobacteriaceae</taxon>
        <taxon>Mycobacterium</taxon>
        <taxon>Mycobacterium simiae complex</taxon>
    </lineage>
</organism>
<sequence length="67" mass="7412">MDCGVVNCNFVAKEKPVLVVANVSLHPRVVDINFSDSVQNVNLGRGWPMTILKHRGTMAALWVGWYG</sequence>
<comment type="caution">
    <text evidence="1">The sequence shown here is derived from an EMBL/GenBank/DDBJ whole genome shotgun (WGS) entry which is preliminary data.</text>
</comment>